<dbReference type="Proteomes" id="UP001157439">
    <property type="component" value="Unassembled WGS sequence"/>
</dbReference>
<dbReference type="InterPro" id="IPR036388">
    <property type="entry name" value="WH-like_DNA-bd_sf"/>
</dbReference>
<gene>
    <name evidence="6" type="ORF">GCM10007894_29290</name>
</gene>
<reference evidence="6 7" key="1">
    <citation type="journal article" date="2014" name="Int. J. Syst. Evol. Microbiol.">
        <title>Complete genome sequence of Corynebacterium casei LMG S-19264T (=DSM 44701T), isolated from a smear-ripened cheese.</title>
        <authorList>
            <consortium name="US DOE Joint Genome Institute (JGI-PGF)"/>
            <person name="Walter F."/>
            <person name="Albersmeier A."/>
            <person name="Kalinowski J."/>
            <person name="Ruckert C."/>
        </authorList>
    </citation>
    <scope>NUCLEOTIDE SEQUENCE [LARGE SCALE GENOMIC DNA]</scope>
    <source>
        <strain evidence="6 7">NBRC 112785</strain>
    </source>
</reference>
<comment type="similarity">
    <text evidence="1">Belongs to the LysR transcriptional regulatory family.</text>
</comment>
<dbReference type="GO" id="GO:0003677">
    <property type="term" value="F:DNA binding"/>
    <property type="evidence" value="ECO:0007669"/>
    <property type="project" value="UniProtKB-KW"/>
</dbReference>
<organism evidence="6 7">
    <name type="scientific">Paraferrimonas haliotis</name>
    <dbReference type="NCBI Taxonomy" id="2013866"/>
    <lineage>
        <taxon>Bacteria</taxon>
        <taxon>Pseudomonadati</taxon>
        <taxon>Pseudomonadota</taxon>
        <taxon>Gammaproteobacteria</taxon>
        <taxon>Alteromonadales</taxon>
        <taxon>Ferrimonadaceae</taxon>
        <taxon>Paraferrimonas</taxon>
    </lineage>
</organism>
<protein>
    <submittedName>
        <fullName evidence="6">LysR family transcriptional regulator</fullName>
    </submittedName>
</protein>
<keyword evidence="4" id="KW-0804">Transcription</keyword>
<evidence type="ECO:0000313" key="6">
    <source>
        <dbReference type="EMBL" id="GLS84952.1"/>
    </source>
</evidence>
<accession>A0AA37TP19</accession>
<dbReference type="GO" id="GO:0003700">
    <property type="term" value="F:DNA-binding transcription factor activity"/>
    <property type="evidence" value="ECO:0007669"/>
    <property type="project" value="InterPro"/>
</dbReference>
<dbReference type="Pfam" id="PF03466">
    <property type="entry name" value="LysR_substrate"/>
    <property type="match status" value="1"/>
</dbReference>
<comment type="caution">
    <text evidence="6">The sequence shown here is derived from an EMBL/GenBank/DDBJ whole genome shotgun (WGS) entry which is preliminary data.</text>
</comment>
<evidence type="ECO:0000256" key="2">
    <source>
        <dbReference type="ARBA" id="ARBA00023015"/>
    </source>
</evidence>
<keyword evidence="3" id="KW-0238">DNA-binding</keyword>
<evidence type="ECO:0000256" key="1">
    <source>
        <dbReference type="ARBA" id="ARBA00009437"/>
    </source>
</evidence>
<dbReference type="FunFam" id="1.10.10.10:FF:000001">
    <property type="entry name" value="LysR family transcriptional regulator"/>
    <property type="match status" value="1"/>
</dbReference>
<dbReference type="InterPro" id="IPR058163">
    <property type="entry name" value="LysR-type_TF_proteobact-type"/>
</dbReference>
<evidence type="ECO:0000259" key="5">
    <source>
        <dbReference type="PROSITE" id="PS50931"/>
    </source>
</evidence>
<dbReference type="EMBL" id="BSPO01000014">
    <property type="protein sequence ID" value="GLS84952.1"/>
    <property type="molecule type" value="Genomic_DNA"/>
</dbReference>
<dbReference type="PANTHER" id="PTHR30537:SF5">
    <property type="entry name" value="HTH-TYPE TRANSCRIPTIONAL ACTIVATOR TTDR-RELATED"/>
    <property type="match status" value="1"/>
</dbReference>
<dbReference type="InterPro" id="IPR036390">
    <property type="entry name" value="WH_DNA-bd_sf"/>
</dbReference>
<keyword evidence="2" id="KW-0805">Transcription regulation</keyword>
<dbReference type="Gene3D" id="1.10.10.10">
    <property type="entry name" value="Winged helix-like DNA-binding domain superfamily/Winged helix DNA-binding domain"/>
    <property type="match status" value="1"/>
</dbReference>
<dbReference type="SUPFAM" id="SSF46785">
    <property type="entry name" value="Winged helix' DNA-binding domain"/>
    <property type="match status" value="1"/>
</dbReference>
<name>A0AA37TP19_9GAMM</name>
<dbReference type="InterPro" id="IPR000847">
    <property type="entry name" value="LysR_HTH_N"/>
</dbReference>
<dbReference type="PANTHER" id="PTHR30537">
    <property type="entry name" value="HTH-TYPE TRANSCRIPTIONAL REGULATOR"/>
    <property type="match status" value="1"/>
</dbReference>
<dbReference type="AlphaFoldDB" id="A0AA37TP19"/>
<evidence type="ECO:0000256" key="3">
    <source>
        <dbReference type="ARBA" id="ARBA00023125"/>
    </source>
</evidence>
<dbReference type="CDD" id="cd08422">
    <property type="entry name" value="PBP2_CrgA_like"/>
    <property type="match status" value="1"/>
</dbReference>
<dbReference type="InterPro" id="IPR005119">
    <property type="entry name" value="LysR_subst-bd"/>
</dbReference>
<dbReference type="SUPFAM" id="SSF53850">
    <property type="entry name" value="Periplasmic binding protein-like II"/>
    <property type="match status" value="1"/>
</dbReference>
<proteinExistence type="inferred from homology"/>
<sequence>MHMNKLADMALFVTIINQGSLAAAGKELNLSPARMTARLQALERTLGVKLVNRTTRQLAITDAGNMYYQSCVEILERVSMAESQLQQNVQQAKGSLKIAAPKDLGKQYILPLLDAFVEKHPQVIPHLYFDDHIDNIANAGVDVLIRYGEMPDSSFISRTLAKSQRLLCASPKYLAKYGTPKHPVDLHSHQCIAMLRSHEELSNWHFHSSDNSSRVTLQPNRFSDDGEIVRLWALQGKGIALKSKLDVQQDIEQGRLLTILDDYMTDFDLSKSQSSADLHLVYLNRQYQPYRIQLFIQFLVKEFQQRFKINK</sequence>
<evidence type="ECO:0000256" key="4">
    <source>
        <dbReference type="ARBA" id="ARBA00023163"/>
    </source>
</evidence>
<evidence type="ECO:0000313" key="7">
    <source>
        <dbReference type="Proteomes" id="UP001157439"/>
    </source>
</evidence>
<dbReference type="PROSITE" id="PS50931">
    <property type="entry name" value="HTH_LYSR"/>
    <property type="match status" value="1"/>
</dbReference>
<dbReference type="Pfam" id="PF00126">
    <property type="entry name" value="HTH_1"/>
    <property type="match status" value="1"/>
</dbReference>
<feature type="domain" description="HTH lysR-type" evidence="5">
    <location>
        <begin position="4"/>
        <end position="61"/>
    </location>
</feature>
<keyword evidence="7" id="KW-1185">Reference proteome</keyword>
<dbReference type="Gene3D" id="3.40.190.290">
    <property type="match status" value="1"/>
</dbReference>